<keyword evidence="1" id="KW-0328">Glycosyltransferase</keyword>
<reference evidence="1" key="1">
    <citation type="submission" date="2024-02" db="EMBL/GenBank/DDBJ databases">
        <title>Metagenome Assembled Genome of Zalaria obscura JY119.</title>
        <authorList>
            <person name="Vighnesh L."/>
            <person name="Jagadeeshwari U."/>
            <person name="Venkata Ramana C."/>
            <person name="Sasikala C."/>
        </authorList>
    </citation>
    <scope>NUCLEOTIDE SEQUENCE</scope>
    <source>
        <strain evidence="1">JY119</strain>
    </source>
</reference>
<gene>
    <name evidence="1" type="primary">ALG1</name>
    <name evidence="1" type="ORF">M8818_004604</name>
</gene>
<proteinExistence type="predicted"/>
<evidence type="ECO:0000313" key="1">
    <source>
        <dbReference type="EMBL" id="KAK8206770.1"/>
    </source>
</evidence>
<evidence type="ECO:0000313" key="2">
    <source>
        <dbReference type="Proteomes" id="UP001320706"/>
    </source>
</evidence>
<dbReference type="EC" id="2.4.1.142" evidence="1"/>
<keyword evidence="2" id="KW-1185">Reference proteome</keyword>
<keyword evidence="1" id="KW-0808">Transferase</keyword>
<comment type="caution">
    <text evidence="1">The sequence shown here is derived from an EMBL/GenBank/DDBJ whole genome shotgun (WGS) entry which is preliminary data.</text>
</comment>
<dbReference type="Proteomes" id="UP001320706">
    <property type="component" value="Unassembled WGS sequence"/>
</dbReference>
<protein>
    <submittedName>
        <fullName evidence="1">Mannosyltransferase</fullName>
        <ecNumber evidence="1">2.4.1.142</ecNumber>
    </submittedName>
</protein>
<organism evidence="1 2">
    <name type="scientific">Zalaria obscura</name>
    <dbReference type="NCBI Taxonomy" id="2024903"/>
    <lineage>
        <taxon>Eukaryota</taxon>
        <taxon>Fungi</taxon>
        <taxon>Dikarya</taxon>
        <taxon>Ascomycota</taxon>
        <taxon>Pezizomycotina</taxon>
        <taxon>Dothideomycetes</taxon>
        <taxon>Dothideomycetidae</taxon>
        <taxon>Dothideales</taxon>
        <taxon>Zalariaceae</taxon>
        <taxon>Zalaria</taxon>
    </lineage>
</organism>
<dbReference type="EMBL" id="JAMKPW020000022">
    <property type="protein sequence ID" value="KAK8206770.1"/>
    <property type="molecule type" value="Genomic_DNA"/>
</dbReference>
<sequence>MPSSTWLMFAWDMVLSGLVLAVTIVTLILLTLPSQWHPYSPDLIHEDQFSEEDKKKEASGYGYFSKWSGPNKTLKPDTSVSVVVLGDIGRSPRMQYHATSIAAHGGRVNLVGYVDSEILPEIRANRFIDVVPLKPIPEQLRTSSTATFIFIAPLKVLFQIWSLYHALGYRSKATKWMLVQNPPSIPTLLVAQFVCLVRNTRLVIDWHNFGYTILAMRLGETHPLVKLSEWYERFVAGWAEGHFAVTNAMSRVLKQKYGIEALPLHDRPANQFQPLSSKQRLDFLQRCPETAKYADRIMKKHMRLVVSSTSWTADEDFSILLDALVAYNATVAWDKTKYPKILAIITGKGPLQQYYLNKLEKLNAQKKLSNTVVKTAWLSPEDYASLLGSADLGVSLHTSSSGVDLPMKVVDMFGTGLPVLGYSKFEAWPELVKENVNGRGFSKAEELDSLLEELFGGKGAKLDRLREGAMKECDRRWDDEWFPVAGKVFKLKSKDELFAAPEPRSSNLGSSPREAPTSSTSVEKPSSPVSRSSPVASAGNASQGGVPRSSLDKPLPGQPGENKPLPVEPRETPAMEDVPSVQIAEDKPLPAQPIETPITEDGPTSLSTEEGPTSLSTEEGPPSLSLPKSVSGGGTFLNYQHLKA</sequence>
<accession>A0ACC3SBL2</accession>
<name>A0ACC3SBL2_9PEZI</name>